<sequence length="73" mass="7958">MHPSAAASLSTLHSRFCASPWYQPLGDPSHDDPIVPDPDPGSFQRNRDDEPGNEPPGCPPLKLRPSPCSHLFL</sequence>
<gene>
    <name evidence="2" type="ORF">LX32DRAFT_40341</name>
</gene>
<protein>
    <submittedName>
        <fullName evidence="2">Uncharacterized protein</fullName>
    </submittedName>
</protein>
<dbReference type="AlphaFoldDB" id="A0AAD9HCP5"/>
<dbReference type="Proteomes" id="UP001232148">
    <property type="component" value="Unassembled WGS sequence"/>
</dbReference>
<dbReference type="EMBL" id="MU842926">
    <property type="protein sequence ID" value="KAK2025907.1"/>
    <property type="molecule type" value="Genomic_DNA"/>
</dbReference>
<reference evidence="2" key="1">
    <citation type="submission" date="2021-06" db="EMBL/GenBank/DDBJ databases">
        <title>Comparative genomics, transcriptomics and evolutionary studies reveal genomic signatures of adaptation to plant cell wall in hemibiotrophic fungi.</title>
        <authorList>
            <consortium name="DOE Joint Genome Institute"/>
            <person name="Baroncelli R."/>
            <person name="Diaz J.F."/>
            <person name="Benocci T."/>
            <person name="Peng M."/>
            <person name="Battaglia E."/>
            <person name="Haridas S."/>
            <person name="Andreopoulos W."/>
            <person name="Labutti K."/>
            <person name="Pangilinan J."/>
            <person name="Floch G.L."/>
            <person name="Makela M.R."/>
            <person name="Henrissat B."/>
            <person name="Grigoriev I.V."/>
            <person name="Crouch J.A."/>
            <person name="De Vries R.P."/>
            <person name="Sukno S.A."/>
            <person name="Thon M.R."/>
        </authorList>
    </citation>
    <scope>NUCLEOTIDE SEQUENCE</scope>
    <source>
        <strain evidence="2">MAFF235873</strain>
    </source>
</reference>
<comment type="caution">
    <text evidence="2">The sequence shown here is derived from an EMBL/GenBank/DDBJ whole genome shotgun (WGS) entry which is preliminary data.</text>
</comment>
<evidence type="ECO:0000313" key="3">
    <source>
        <dbReference type="Proteomes" id="UP001232148"/>
    </source>
</evidence>
<organism evidence="2 3">
    <name type="scientific">Colletotrichum zoysiae</name>
    <dbReference type="NCBI Taxonomy" id="1216348"/>
    <lineage>
        <taxon>Eukaryota</taxon>
        <taxon>Fungi</taxon>
        <taxon>Dikarya</taxon>
        <taxon>Ascomycota</taxon>
        <taxon>Pezizomycotina</taxon>
        <taxon>Sordariomycetes</taxon>
        <taxon>Hypocreomycetidae</taxon>
        <taxon>Glomerellales</taxon>
        <taxon>Glomerellaceae</taxon>
        <taxon>Colletotrichum</taxon>
        <taxon>Colletotrichum graminicola species complex</taxon>
    </lineage>
</organism>
<accession>A0AAD9HCP5</accession>
<evidence type="ECO:0000313" key="2">
    <source>
        <dbReference type="EMBL" id="KAK2025907.1"/>
    </source>
</evidence>
<keyword evidence="3" id="KW-1185">Reference proteome</keyword>
<evidence type="ECO:0000256" key="1">
    <source>
        <dbReference type="SAM" id="MobiDB-lite"/>
    </source>
</evidence>
<name>A0AAD9HCP5_9PEZI</name>
<feature type="region of interest" description="Disordered" evidence="1">
    <location>
        <begin position="22"/>
        <end position="73"/>
    </location>
</feature>
<proteinExistence type="predicted"/>